<dbReference type="Proteomes" id="UP000554520">
    <property type="component" value="Unassembled WGS sequence"/>
</dbReference>
<comment type="caution">
    <text evidence="2">The sequence shown here is derived from an EMBL/GenBank/DDBJ whole genome shotgun (WGS) entry which is preliminary data.</text>
</comment>
<evidence type="ECO:0000313" key="2">
    <source>
        <dbReference type="EMBL" id="MBB3146652.1"/>
    </source>
</evidence>
<keyword evidence="3" id="KW-1185">Reference proteome</keyword>
<dbReference type="GO" id="GO:0050660">
    <property type="term" value="F:flavin adenine dinucleotide binding"/>
    <property type="evidence" value="ECO:0007669"/>
    <property type="project" value="TreeGrafter"/>
</dbReference>
<dbReference type="SUPFAM" id="SSF51905">
    <property type="entry name" value="FAD/NAD(P)-binding domain"/>
    <property type="match status" value="1"/>
</dbReference>
<dbReference type="RefSeq" id="WP_183662424.1">
    <property type="nucleotide sequence ID" value="NZ_JACHXN010000009.1"/>
</dbReference>
<dbReference type="InterPro" id="IPR036188">
    <property type="entry name" value="FAD/NAD-bd_sf"/>
</dbReference>
<dbReference type="Pfam" id="PF13738">
    <property type="entry name" value="Pyr_redox_3"/>
    <property type="match status" value="1"/>
</dbReference>
<accession>A0A839UCN0</accession>
<dbReference type="Gene3D" id="3.50.50.60">
    <property type="entry name" value="FAD/NAD(P)-binding domain"/>
    <property type="match status" value="1"/>
</dbReference>
<dbReference type="EMBL" id="JACHXN010000009">
    <property type="protein sequence ID" value="MBB3146652.1"/>
    <property type="molecule type" value="Genomic_DNA"/>
</dbReference>
<evidence type="ECO:0000313" key="3">
    <source>
        <dbReference type="Proteomes" id="UP000554520"/>
    </source>
</evidence>
<protein>
    <submittedName>
        <fullName evidence="2">Cation diffusion facilitator CzcD-associated flavoprotein CzcO</fullName>
    </submittedName>
</protein>
<dbReference type="PRINTS" id="PR00368">
    <property type="entry name" value="FADPNR"/>
</dbReference>
<dbReference type="GO" id="GO:0004497">
    <property type="term" value="F:monooxygenase activity"/>
    <property type="evidence" value="ECO:0007669"/>
    <property type="project" value="TreeGrafter"/>
</dbReference>
<name>A0A839UCN0_9HYPH</name>
<reference evidence="2 3" key="1">
    <citation type="submission" date="2020-08" db="EMBL/GenBank/DDBJ databases">
        <title>Genomic Encyclopedia of Type Strains, Phase III (KMG-III): the genomes of soil and plant-associated and newly described type strains.</title>
        <authorList>
            <person name="Whitman W."/>
        </authorList>
    </citation>
    <scope>NUCLEOTIDE SEQUENCE [LARGE SCALE GENOMIC DNA]</scope>
    <source>
        <strain evidence="2 3">CECT 7015</strain>
    </source>
</reference>
<dbReference type="AlphaFoldDB" id="A0A839UCN0"/>
<dbReference type="PANTHER" id="PTHR43539:SF91">
    <property type="entry name" value="FAD-DEPENDENT URATE HYDROXYLASE"/>
    <property type="match status" value="1"/>
</dbReference>
<evidence type="ECO:0000256" key="1">
    <source>
        <dbReference type="ARBA" id="ARBA00023002"/>
    </source>
</evidence>
<sequence length="488" mass="54351">MINNQQHRLADLNARVKEDLSCLNFPPTNWSMLVTTEEGHPVSDVVVIGGGMCGLVAWHALARAGIVNMRIVDRAAKGFEGPWLTYARMETLRSPKTLLGPALGVASLSFRAWYTALYGEAKWEELFRIPRPMWMEYLKWYREIMAIPVENDTDVTRILPRPDGLLELTIGNGTEPPIFTRKLVLATGRDGLGEPTIPNFVKGMKRLESWAHSADDIDFERLKGKRIIVIGVGASAVDNAAEALEQGAGEVRLLARRKEMPTINKLMGIGSYGVTAGFAQISPEWRWRLMDYAAKQQTPAPHNSTLRVSQHPNGYFHFDCGIRSMKEEGGEVVITTINGRIFRTDFVILGTGFSIDPMSRNELAPYQDRIACWEDRYTPPPGEGNAELGRFPWLNDDFSFTEQEVGTAPWLRDIHCFNYAASVSVGKVSGDIPAISEGALWLARGVAASLFVRDIDYHWEALLAYEKPELDGTEWSDADAPAPVQKTA</sequence>
<dbReference type="InterPro" id="IPR050982">
    <property type="entry name" value="Auxin_biosynth/cation_transpt"/>
</dbReference>
<organism evidence="2 3">
    <name type="scientific">Phyllobacterium trifolii</name>
    <dbReference type="NCBI Taxonomy" id="300193"/>
    <lineage>
        <taxon>Bacteria</taxon>
        <taxon>Pseudomonadati</taxon>
        <taxon>Pseudomonadota</taxon>
        <taxon>Alphaproteobacteria</taxon>
        <taxon>Hyphomicrobiales</taxon>
        <taxon>Phyllobacteriaceae</taxon>
        <taxon>Phyllobacterium</taxon>
    </lineage>
</organism>
<keyword evidence="1" id="KW-0560">Oxidoreductase</keyword>
<gene>
    <name evidence="2" type="ORF">FHS21_003068</name>
</gene>
<proteinExistence type="predicted"/>
<dbReference type="PANTHER" id="PTHR43539">
    <property type="entry name" value="FLAVIN-BINDING MONOOXYGENASE-LIKE PROTEIN (AFU_ORTHOLOGUE AFUA_4G09220)"/>
    <property type="match status" value="1"/>
</dbReference>